<feature type="binding site" evidence="10">
    <location>
        <begin position="278"/>
        <end position="279"/>
    </location>
    <ligand>
        <name>NAD(+)</name>
        <dbReference type="ChEBI" id="CHEBI:57540"/>
    </ligand>
</feature>
<proteinExistence type="inferred from homology"/>
<dbReference type="GO" id="GO:0019556">
    <property type="term" value="P:L-histidine catabolic process to glutamate and formamide"/>
    <property type="evidence" value="ECO:0007669"/>
    <property type="project" value="UniProtKB-UniPathway"/>
</dbReference>
<feature type="active site" evidence="10">
    <location>
        <position position="415"/>
    </location>
</feature>
<dbReference type="OrthoDB" id="9764874at2"/>
<evidence type="ECO:0000259" key="12">
    <source>
        <dbReference type="Pfam" id="PF17391"/>
    </source>
</evidence>
<evidence type="ECO:0000256" key="8">
    <source>
        <dbReference type="ARBA" id="ARBA00047623"/>
    </source>
</evidence>
<sequence>MNSLEFIKTYAAHPHYKAPRGTQLHAASWQTEAPLRMLLNNLDAEVAENPDELVVYGGIGQAARSQEALQKIIEILLTLDEWHSLLVQSGKAVGVVRTHPQAPRVMLANSNLVPKWATWEHFNELRAKGLMMYGQMTAGSWIYIGTQGILQGTYETFMECGRQHFNGSLQGKLLVTAGIGGMGGAQPLAATMAGAVFLGADVDADRMLKRLHTRYLDRMTHSYAEAIAWVQEAQASGKALSVGLVSDAGDMLARLLEDNIIPDILTDQTSAHDPLHGYIPNGLSLEEAAALRLRDAAAYRALSIKSMARHVNYMLALQQKGAVTFDYGNNLREFAREGGAAQAFNFPGFTPAYIRSLFCEGKGPFRWVALSGDPEDIYTTDRALMELFPENTALANWLTKAREKVAFQGLPARICWLGMGEREKAGLLFNELVRSGKVKAPIVIGRDHLDCGSVASPNRETEAMKDGSDAVSDWTLLNLMANTGGGATWVSFHHGGGVGMGYSQHAGMVVLADGTDRAKECLERVLYNDPALGIFRHTDAGYEKAAEVGKQFGLNL</sequence>
<feature type="domain" description="Urocanase N-terminal" evidence="12">
    <location>
        <begin position="17"/>
        <end position="142"/>
    </location>
</feature>
<comment type="subcellular location">
    <subcellularLocation>
        <location evidence="10">Cytoplasm</location>
    </subcellularLocation>
</comment>
<evidence type="ECO:0000313" key="14">
    <source>
        <dbReference type="EMBL" id="SCB78087.1"/>
    </source>
</evidence>
<evidence type="ECO:0000256" key="1">
    <source>
        <dbReference type="ARBA" id="ARBA00004794"/>
    </source>
</evidence>
<evidence type="ECO:0000259" key="11">
    <source>
        <dbReference type="Pfam" id="PF01175"/>
    </source>
</evidence>
<feature type="binding site" evidence="10">
    <location>
        <position position="135"/>
    </location>
    <ligand>
        <name>NAD(+)</name>
        <dbReference type="ChEBI" id="CHEBI:57540"/>
    </ligand>
</feature>
<accession>A0A1C3Z6Q4</accession>
<evidence type="ECO:0000256" key="3">
    <source>
        <dbReference type="ARBA" id="ARBA00011992"/>
    </source>
</evidence>
<dbReference type="InterPro" id="IPR055351">
    <property type="entry name" value="Urocanase"/>
</dbReference>
<feature type="domain" description="Urocanase Rossmann-like" evidence="11">
    <location>
        <begin position="145"/>
        <end position="353"/>
    </location>
</feature>
<comment type="similarity">
    <text evidence="2 10">Belongs to the urocanase family.</text>
</comment>
<dbReference type="InterPro" id="IPR038364">
    <property type="entry name" value="Urocanase_central_sf"/>
</dbReference>
<dbReference type="EC" id="4.2.1.49" evidence="3 10"/>
<dbReference type="Proteomes" id="UP000242818">
    <property type="component" value="Unassembled WGS sequence"/>
</dbReference>
<comment type="pathway">
    <text evidence="1 10">Amino-acid degradation; L-histidine degradation into L-glutamate; N-formimidoyl-L-glutamate from L-histidine: step 2/3.</text>
</comment>
<dbReference type="PANTHER" id="PTHR12216:SF4">
    <property type="entry name" value="UROCANATE HYDRATASE"/>
    <property type="match status" value="1"/>
</dbReference>
<comment type="caution">
    <text evidence="10">Lacks conserved residue(s) required for the propagation of feature annotation.</text>
</comment>
<gene>
    <name evidence="10" type="primary">hutU</name>
    <name evidence="14" type="ORF">GA0116948_101264</name>
</gene>
<feature type="domain" description="Urocanase C-terminal" evidence="13">
    <location>
        <begin position="357"/>
        <end position="549"/>
    </location>
</feature>
<dbReference type="SUPFAM" id="SSF111326">
    <property type="entry name" value="Urocanase"/>
    <property type="match status" value="1"/>
</dbReference>
<feature type="binding site" evidence="10">
    <location>
        <position position="206"/>
    </location>
    <ligand>
        <name>NAD(+)</name>
        <dbReference type="ChEBI" id="CHEBI:57540"/>
    </ligand>
</feature>
<comment type="function">
    <text evidence="9 10">Catalyzes the conversion of urocanate to 4-imidazolone-5-propionate.</text>
</comment>
<dbReference type="PROSITE" id="PS01233">
    <property type="entry name" value="UROCANASE"/>
    <property type="match status" value="1"/>
</dbReference>
<dbReference type="STRING" id="1335309.GA0116948_101264"/>
<dbReference type="GO" id="GO:0005737">
    <property type="term" value="C:cytoplasm"/>
    <property type="evidence" value="ECO:0007669"/>
    <property type="project" value="UniProtKB-SubCell"/>
</dbReference>
<dbReference type="NCBIfam" id="NF003820">
    <property type="entry name" value="PRK05414.1"/>
    <property type="match status" value="1"/>
</dbReference>
<dbReference type="PIRSF" id="PIRSF001423">
    <property type="entry name" value="Urocanate_hydrat"/>
    <property type="match status" value="1"/>
</dbReference>
<dbReference type="Pfam" id="PF01175">
    <property type="entry name" value="Urocanase"/>
    <property type="match status" value="1"/>
</dbReference>
<keyword evidence="6 10" id="KW-0456">Lyase</keyword>
<dbReference type="Pfam" id="PF17392">
    <property type="entry name" value="Urocanase_C"/>
    <property type="match status" value="1"/>
</dbReference>
<keyword evidence="10" id="KW-0963">Cytoplasm</keyword>
<dbReference type="EMBL" id="FMAR01000001">
    <property type="protein sequence ID" value="SCB78087.1"/>
    <property type="molecule type" value="Genomic_DNA"/>
</dbReference>
<dbReference type="InterPro" id="IPR035085">
    <property type="entry name" value="Urocanase_Rossmann-like"/>
</dbReference>
<dbReference type="NCBIfam" id="TIGR01228">
    <property type="entry name" value="hutU"/>
    <property type="match status" value="1"/>
</dbReference>
<dbReference type="InterPro" id="IPR023637">
    <property type="entry name" value="Urocanase-like"/>
</dbReference>
<dbReference type="GO" id="GO:0019557">
    <property type="term" value="P:L-histidine catabolic process to glutamate and formate"/>
    <property type="evidence" value="ECO:0007669"/>
    <property type="project" value="UniProtKB-UniPathway"/>
</dbReference>
<organism evidence="14 15">
    <name type="scientific">Chitinophaga costaii</name>
    <dbReference type="NCBI Taxonomy" id="1335309"/>
    <lineage>
        <taxon>Bacteria</taxon>
        <taxon>Pseudomonadati</taxon>
        <taxon>Bacteroidota</taxon>
        <taxon>Chitinophagia</taxon>
        <taxon>Chitinophagales</taxon>
        <taxon>Chitinophagaceae</taxon>
        <taxon>Chitinophaga</taxon>
    </lineage>
</organism>
<dbReference type="Gene3D" id="3.40.1770.10">
    <property type="entry name" value="Urocanase superfamily"/>
    <property type="match status" value="1"/>
</dbReference>
<dbReference type="AlphaFoldDB" id="A0A1C3Z6Q4"/>
<dbReference type="InterPro" id="IPR023636">
    <property type="entry name" value="Urocanase_CS"/>
</dbReference>
<dbReference type="HAMAP" id="MF_00577">
    <property type="entry name" value="HutU"/>
    <property type="match status" value="1"/>
</dbReference>
<feature type="binding site" evidence="10">
    <location>
        <position position="497"/>
    </location>
    <ligand>
        <name>NAD(+)</name>
        <dbReference type="ChEBI" id="CHEBI:57540"/>
    </ligand>
</feature>
<protein>
    <recommendedName>
        <fullName evidence="3 10">Urocanate hydratase</fullName>
        <shortName evidence="10">Urocanase</shortName>
        <ecNumber evidence="3 10">4.2.1.49</ecNumber>
    </recommendedName>
    <alternativeName>
        <fullName evidence="7 10">Imidazolonepropionate hydrolase</fullName>
    </alternativeName>
</protein>
<evidence type="ECO:0000256" key="7">
    <source>
        <dbReference type="ARBA" id="ARBA00031640"/>
    </source>
</evidence>
<feature type="binding site" evidence="10">
    <location>
        <begin position="57"/>
        <end position="58"/>
    </location>
    <ligand>
        <name>NAD(+)</name>
        <dbReference type="ChEBI" id="CHEBI:57540"/>
    </ligand>
</feature>
<dbReference type="RefSeq" id="WP_089708222.1">
    <property type="nucleotide sequence ID" value="NZ_FMAR01000001.1"/>
</dbReference>
<comment type="catalytic activity">
    <reaction evidence="8 10">
        <text>4-imidazolone-5-propanoate = trans-urocanate + H2O</text>
        <dbReference type="Rhea" id="RHEA:13101"/>
        <dbReference type="ChEBI" id="CHEBI:15377"/>
        <dbReference type="ChEBI" id="CHEBI:17771"/>
        <dbReference type="ChEBI" id="CHEBI:77893"/>
        <dbReference type="EC" id="4.2.1.49"/>
    </reaction>
</comment>
<feature type="binding site" evidence="10">
    <location>
        <position position="327"/>
    </location>
    <ligand>
        <name>NAD(+)</name>
        <dbReference type="ChEBI" id="CHEBI:57540"/>
    </ligand>
</feature>
<dbReference type="Pfam" id="PF17391">
    <property type="entry name" value="Urocanase_N"/>
    <property type="match status" value="1"/>
</dbReference>
<dbReference type="InterPro" id="IPR035401">
    <property type="entry name" value="Urocanase_C"/>
</dbReference>
<keyword evidence="4 10" id="KW-0369">Histidine metabolism</keyword>
<evidence type="ECO:0000256" key="9">
    <source>
        <dbReference type="ARBA" id="ARBA00056569"/>
    </source>
</evidence>
<dbReference type="FunFam" id="3.40.50.10730:FF:000001">
    <property type="entry name" value="Urocanate hydratase"/>
    <property type="match status" value="1"/>
</dbReference>
<dbReference type="InterPro" id="IPR036190">
    <property type="entry name" value="Urocanase_sf"/>
</dbReference>
<dbReference type="Gene3D" id="3.40.50.10730">
    <property type="entry name" value="Urocanase like domains"/>
    <property type="match status" value="1"/>
</dbReference>
<feature type="binding site" evidence="10">
    <location>
        <begin position="268"/>
        <end position="272"/>
    </location>
    <ligand>
        <name>NAD(+)</name>
        <dbReference type="ChEBI" id="CHEBI:57540"/>
    </ligand>
</feature>
<evidence type="ECO:0000256" key="4">
    <source>
        <dbReference type="ARBA" id="ARBA00022808"/>
    </source>
</evidence>
<evidence type="ECO:0000313" key="15">
    <source>
        <dbReference type="Proteomes" id="UP000242818"/>
    </source>
</evidence>
<comment type="cofactor">
    <cofactor evidence="10">
        <name>NAD(+)</name>
        <dbReference type="ChEBI" id="CHEBI:57540"/>
    </cofactor>
    <text evidence="10">Binds 1 NAD(+) per subunit.</text>
</comment>
<evidence type="ECO:0000256" key="10">
    <source>
        <dbReference type="HAMAP-Rule" id="MF_00577"/>
    </source>
</evidence>
<evidence type="ECO:0000256" key="6">
    <source>
        <dbReference type="ARBA" id="ARBA00023239"/>
    </source>
</evidence>
<reference evidence="14 15" key="1">
    <citation type="submission" date="2016-08" db="EMBL/GenBank/DDBJ databases">
        <authorList>
            <person name="Seilhamer J.J."/>
        </authorList>
    </citation>
    <scope>NUCLEOTIDE SEQUENCE [LARGE SCALE GENOMIC DNA]</scope>
    <source>
        <strain evidence="14 15">A37T2</strain>
    </source>
</reference>
<keyword evidence="5 10" id="KW-0520">NAD</keyword>
<dbReference type="GO" id="GO:0016153">
    <property type="term" value="F:urocanate hydratase activity"/>
    <property type="evidence" value="ECO:0007669"/>
    <property type="project" value="UniProtKB-UniRule"/>
</dbReference>
<feature type="binding site" evidence="10">
    <location>
        <position position="201"/>
    </location>
    <ligand>
        <name>NAD(+)</name>
        <dbReference type="ChEBI" id="CHEBI:57540"/>
    </ligand>
</feature>
<evidence type="ECO:0000259" key="13">
    <source>
        <dbReference type="Pfam" id="PF17392"/>
    </source>
</evidence>
<dbReference type="UniPathway" id="UPA00379">
    <property type="reaction ID" value="UER00550"/>
</dbReference>
<feature type="binding site" evidence="10">
    <location>
        <begin position="181"/>
        <end position="183"/>
    </location>
    <ligand>
        <name>NAD(+)</name>
        <dbReference type="ChEBI" id="CHEBI:57540"/>
    </ligand>
</feature>
<evidence type="ECO:0000256" key="5">
    <source>
        <dbReference type="ARBA" id="ARBA00023027"/>
    </source>
</evidence>
<name>A0A1C3Z6Q4_9BACT</name>
<evidence type="ECO:0000256" key="2">
    <source>
        <dbReference type="ARBA" id="ARBA00007578"/>
    </source>
</evidence>
<dbReference type="PANTHER" id="PTHR12216">
    <property type="entry name" value="UROCANATE HYDRATASE"/>
    <property type="match status" value="1"/>
</dbReference>
<keyword evidence="15" id="KW-1185">Reference proteome</keyword>
<dbReference type="InterPro" id="IPR035400">
    <property type="entry name" value="Urocanase_N"/>
</dbReference>